<feature type="transmembrane region" description="Helical" evidence="1">
    <location>
        <begin position="44"/>
        <end position="62"/>
    </location>
</feature>
<feature type="transmembrane region" description="Helical" evidence="1">
    <location>
        <begin position="355"/>
        <end position="376"/>
    </location>
</feature>
<dbReference type="RefSeq" id="WP_073676999.1">
    <property type="nucleotide sequence ID" value="NZ_JAHBOL010000027.1"/>
</dbReference>
<feature type="transmembrane region" description="Helical" evidence="1">
    <location>
        <begin position="239"/>
        <end position="260"/>
    </location>
</feature>
<evidence type="ECO:0000256" key="1">
    <source>
        <dbReference type="SAM" id="Phobius"/>
    </source>
</evidence>
<organism evidence="2 3">
    <name type="scientific">Mycolicibacterium goodii</name>
    <name type="common">Mycobacterium goodii</name>
    <dbReference type="NCBI Taxonomy" id="134601"/>
    <lineage>
        <taxon>Bacteria</taxon>
        <taxon>Bacillati</taxon>
        <taxon>Actinomycetota</taxon>
        <taxon>Actinomycetes</taxon>
        <taxon>Mycobacteriales</taxon>
        <taxon>Mycobacteriaceae</taxon>
        <taxon>Mycolicibacterium</taxon>
    </lineage>
</organism>
<name>A0ABS6HVK7_MYCGD</name>
<dbReference type="InterPro" id="IPR036259">
    <property type="entry name" value="MFS_trans_sf"/>
</dbReference>
<keyword evidence="1" id="KW-1133">Transmembrane helix</keyword>
<feature type="transmembrane region" description="Helical" evidence="1">
    <location>
        <begin position="137"/>
        <end position="160"/>
    </location>
</feature>
<dbReference type="Proteomes" id="UP000696413">
    <property type="component" value="Unassembled WGS sequence"/>
</dbReference>
<evidence type="ECO:0000313" key="2">
    <source>
        <dbReference type="EMBL" id="MBU8826346.1"/>
    </source>
</evidence>
<feature type="transmembrane region" description="Helical" evidence="1">
    <location>
        <begin position="205"/>
        <end position="227"/>
    </location>
</feature>
<feature type="transmembrane region" description="Helical" evidence="1">
    <location>
        <begin position="267"/>
        <end position="287"/>
    </location>
</feature>
<keyword evidence="1" id="KW-0812">Transmembrane</keyword>
<dbReference type="InterPro" id="IPR011701">
    <property type="entry name" value="MFS"/>
</dbReference>
<dbReference type="EMBL" id="JAHBOM010000024">
    <property type="protein sequence ID" value="MBU8826346.1"/>
    <property type="molecule type" value="Genomic_DNA"/>
</dbReference>
<feature type="transmembrane region" description="Helical" evidence="1">
    <location>
        <begin position="327"/>
        <end position="349"/>
    </location>
</feature>
<evidence type="ECO:0000313" key="3">
    <source>
        <dbReference type="Proteomes" id="UP000696413"/>
    </source>
</evidence>
<feature type="transmembrane region" description="Helical" evidence="1">
    <location>
        <begin position="74"/>
        <end position="95"/>
    </location>
</feature>
<feature type="transmembrane region" description="Helical" evidence="1">
    <location>
        <begin position="166"/>
        <end position="185"/>
    </location>
</feature>
<keyword evidence="1" id="KW-0472">Membrane</keyword>
<sequence length="404" mass="40086">MRAYLDLVRVPGVANVTASQLFARLPLGMLSLAILLHVQQLSGSYAQAGAVVAAVSVGEAVAMPITARLAGRVGVVPTLSVAALVSGASMLALAFAGPPSVLLMTLGVLIGASVPPLMPVVRALYPKMVAREGVRALFALDTTAQELIWVVGPVAATFLASAISTAAPLILSAAVTVLGTAWFLLSARRLHPGVGGSKSSFGRVLANRTVILAMVTSLLLVASFMALEVGIVAELGRDGVTAGAAIAVASIGSLIGGLLLGHRRLGISGVVAALAAVAIGTAMFGIVENLALQFAALFFSGLGFAPAMSALYLFVSREVAEHSATEAFGWLNSGALVGGAVGTASAGVATEAHGSIGAVVVAALLAAVAACCPLVARAAGPIGGLTDPPTAPADTVSPASPPTR</sequence>
<dbReference type="Pfam" id="PF07690">
    <property type="entry name" value="MFS_1"/>
    <property type="match status" value="1"/>
</dbReference>
<feature type="transmembrane region" description="Helical" evidence="1">
    <location>
        <begin position="101"/>
        <end position="125"/>
    </location>
</feature>
<dbReference type="PANTHER" id="PTHR23542:SF1">
    <property type="entry name" value="MAJOR FACILITATOR SUPERFAMILY (MFS) PROFILE DOMAIN-CONTAINING PROTEIN"/>
    <property type="match status" value="1"/>
</dbReference>
<dbReference type="PANTHER" id="PTHR23542">
    <property type="match status" value="1"/>
</dbReference>
<proteinExistence type="predicted"/>
<feature type="transmembrane region" description="Helical" evidence="1">
    <location>
        <begin position="21"/>
        <end position="38"/>
    </location>
</feature>
<protein>
    <submittedName>
        <fullName evidence="2">MFS transporter</fullName>
    </submittedName>
</protein>
<accession>A0ABS6HVK7</accession>
<reference evidence="2 3" key="1">
    <citation type="submission" date="2021-05" db="EMBL/GenBank/DDBJ databases">
        <title>Draft Genome Sequences of Clinical Respiratory Isolates of Mycobacterium goodii Recovered in Ireland.</title>
        <authorList>
            <person name="Flanagan P.R."/>
            <person name="Mok S."/>
            <person name="Roycroft E."/>
            <person name="Rogers T.R."/>
            <person name="Fitzgibbon M."/>
        </authorList>
    </citation>
    <scope>NUCLEOTIDE SEQUENCE [LARGE SCALE GENOMIC DNA]</scope>
    <source>
        <strain evidence="2 3">14IE55</strain>
    </source>
</reference>
<gene>
    <name evidence="2" type="ORF">KL859_26165</name>
</gene>
<feature type="transmembrane region" description="Helical" evidence="1">
    <location>
        <begin position="293"/>
        <end position="315"/>
    </location>
</feature>
<dbReference type="SUPFAM" id="SSF103473">
    <property type="entry name" value="MFS general substrate transporter"/>
    <property type="match status" value="1"/>
</dbReference>
<keyword evidence="3" id="KW-1185">Reference proteome</keyword>
<comment type="caution">
    <text evidence="2">The sequence shown here is derived from an EMBL/GenBank/DDBJ whole genome shotgun (WGS) entry which is preliminary data.</text>
</comment>
<dbReference type="Gene3D" id="1.20.1250.20">
    <property type="entry name" value="MFS general substrate transporter like domains"/>
    <property type="match status" value="1"/>
</dbReference>